<keyword evidence="16" id="KW-1185">Reference proteome</keyword>
<dbReference type="GO" id="GO:0005524">
    <property type="term" value="F:ATP binding"/>
    <property type="evidence" value="ECO:0007669"/>
    <property type="project" value="UniProtKB-KW"/>
</dbReference>
<dbReference type="InterPro" id="IPR001304">
    <property type="entry name" value="C-type_lectin-like"/>
</dbReference>
<dbReference type="Gene3D" id="3.10.100.10">
    <property type="entry name" value="Mannose-Binding Protein A, subunit A"/>
    <property type="match status" value="1"/>
</dbReference>
<comment type="similarity">
    <text evidence="10">Belongs to the AAA ATPase family.</text>
</comment>
<gene>
    <name evidence="15" type="ORF">CYNAS_LOCUS17126</name>
</gene>
<evidence type="ECO:0000256" key="4">
    <source>
        <dbReference type="ARBA" id="ARBA00022723"/>
    </source>
</evidence>
<protein>
    <recommendedName>
        <fullName evidence="17">AAA+ ATPase domain-containing protein</fullName>
    </recommendedName>
</protein>
<sequence length="572" mass="64642">MLMCLAYVTTFRLIPPPFHEVEKSPEAEEEGFPKLLFILPGLALLISMIAVIVYLYIRRKRETGKKKTSRTKPSTYRRKRTGKKENKTVFKAISTMIQLKPKKMKSADIDYRHTKQAALVMQADYKGDVKHELDDEQSQAISHITFDPGQNSIAYIGSQVEQLVGAHAAAHNINQNLTTTEAPKSSVNAKCKLSLSRRLHRHQCQDHHAAAIRLKTLSNPRTPTTDVWTLMFGLGGMFGGFGQSTARIINKEDIKVVFKDVAGCEEAKIEIMESVNFLKNPQQYKDLGAKIPKGAILTGPPGIGKTLLAKATAGEATVPFITVSGSEFLEMFVGVGPARVRDMFAMARKNSPCILFIDEIDAVGRKRGGKGGMGGHSEQENTLNQLFVEMDGFSTEESPVIVIAATNRVDILDPALLRPGRFDFDRQIYVPVPDIKCPAGWKQYESLCYYVEQEKMDYQTAERRCIQKGATMSGADNIMEYEEVMYMTPLFYWSWIGITREHHNMPIHSARYLLHKLAVQEWSTNTERLVTHVQMTAHYNSRKPPRPTVYFYPCNCDYHSICKKKFYKKSHD</sequence>
<keyword evidence="6" id="KW-0378">Hydrolase</keyword>
<dbReference type="PANTHER" id="PTHR43655">
    <property type="entry name" value="ATP-DEPENDENT PROTEASE"/>
    <property type="match status" value="1"/>
</dbReference>
<evidence type="ECO:0000256" key="9">
    <source>
        <dbReference type="ARBA" id="ARBA00023049"/>
    </source>
</evidence>
<feature type="region of interest" description="Disordered" evidence="11">
    <location>
        <begin position="64"/>
        <end position="83"/>
    </location>
</feature>
<feature type="transmembrane region" description="Helical" evidence="12">
    <location>
        <begin position="35"/>
        <end position="57"/>
    </location>
</feature>
<comment type="caution">
    <text evidence="15">The sequence shown here is derived from an EMBL/GenBank/DDBJ whole genome shotgun (WGS) entry which is preliminary data.</text>
</comment>
<evidence type="ECO:0000256" key="1">
    <source>
        <dbReference type="ARBA" id="ARBA00001947"/>
    </source>
</evidence>
<feature type="compositionally biased region" description="Basic residues" evidence="11">
    <location>
        <begin position="64"/>
        <end position="82"/>
    </location>
</feature>
<dbReference type="InterPro" id="IPR003960">
    <property type="entry name" value="ATPase_AAA_CS"/>
</dbReference>
<dbReference type="InterPro" id="IPR027417">
    <property type="entry name" value="P-loop_NTPase"/>
</dbReference>
<evidence type="ECO:0000256" key="5">
    <source>
        <dbReference type="ARBA" id="ARBA00022741"/>
    </source>
</evidence>
<comment type="similarity">
    <text evidence="2">In the C-terminal section; belongs to the peptidase M41 family.</text>
</comment>
<dbReference type="GO" id="GO:0046872">
    <property type="term" value="F:metal ion binding"/>
    <property type="evidence" value="ECO:0007669"/>
    <property type="project" value="UniProtKB-KW"/>
</dbReference>
<evidence type="ECO:0000256" key="8">
    <source>
        <dbReference type="ARBA" id="ARBA00022840"/>
    </source>
</evidence>
<evidence type="ECO:0000259" key="14">
    <source>
        <dbReference type="SMART" id="SM00382"/>
    </source>
</evidence>
<dbReference type="Gene3D" id="3.40.50.300">
    <property type="entry name" value="P-loop containing nucleotide triphosphate hydrolases"/>
    <property type="match status" value="1"/>
</dbReference>
<evidence type="ECO:0000313" key="15">
    <source>
        <dbReference type="EMBL" id="CAJ0605143.1"/>
    </source>
</evidence>
<comment type="cofactor">
    <cofactor evidence="1">
        <name>Zn(2+)</name>
        <dbReference type="ChEBI" id="CHEBI:29105"/>
    </cofactor>
</comment>
<dbReference type="Pfam" id="PF00004">
    <property type="entry name" value="AAA"/>
    <property type="match status" value="1"/>
</dbReference>
<proteinExistence type="inferred from homology"/>
<dbReference type="PANTHER" id="PTHR43655:SF2">
    <property type="entry name" value="AFG3 LIKE MATRIX AAA PEPTIDASE SUBUNIT 2, ISOFORM A"/>
    <property type="match status" value="1"/>
</dbReference>
<keyword evidence="12" id="KW-1133">Transmembrane helix</keyword>
<evidence type="ECO:0000313" key="16">
    <source>
        <dbReference type="Proteomes" id="UP001176961"/>
    </source>
</evidence>
<dbReference type="PROSITE" id="PS00674">
    <property type="entry name" value="AAA"/>
    <property type="match status" value="1"/>
</dbReference>
<evidence type="ECO:0000256" key="12">
    <source>
        <dbReference type="SAM" id="Phobius"/>
    </source>
</evidence>
<dbReference type="SMART" id="SM00034">
    <property type="entry name" value="CLECT"/>
    <property type="match status" value="1"/>
</dbReference>
<dbReference type="GO" id="GO:0034982">
    <property type="term" value="P:mitochondrial protein processing"/>
    <property type="evidence" value="ECO:0007669"/>
    <property type="project" value="TreeGrafter"/>
</dbReference>
<evidence type="ECO:0008006" key="17">
    <source>
        <dbReference type="Google" id="ProtNLM"/>
    </source>
</evidence>
<feature type="domain" description="AAA+ ATPase" evidence="14">
    <location>
        <begin position="291"/>
        <end position="434"/>
    </location>
</feature>
<keyword evidence="12" id="KW-0472">Membrane</keyword>
<keyword evidence="8 10" id="KW-0067">ATP-binding</keyword>
<dbReference type="SUPFAM" id="SSF56436">
    <property type="entry name" value="C-type lectin-like"/>
    <property type="match status" value="1"/>
</dbReference>
<keyword evidence="12" id="KW-0812">Transmembrane</keyword>
<keyword evidence="9" id="KW-0482">Metalloprotease</keyword>
<accession>A0AA36H6Y7</accession>
<dbReference type="SMART" id="SM00382">
    <property type="entry name" value="AAA"/>
    <property type="match status" value="1"/>
</dbReference>
<dbReference type="InterPro" id="IPR016187">
    <property type="entry name" value="CTDL_fold"/>
</dbReference>
<keyword evidence="3" id="KW-0645">Protease</keyword>
<evidence type="ECO:0000256" key="7">
    <source>
        <dbReference type="ARBA" id="ARBA00022833"/>
    </source>
</evidence>
<evidence type="ECO:0000256" key="6">
    <source>
        <dbReference type="ARBA" id="ARBA00022801"/>
    </source>
</evidence>
<keyword evidence="7" id="KW-0862">Zinc</keyword>
<evidence type="ECO:0000256" key="11">
    <source>
        <dbReference type="SAM" id="MobiDB-lite"/>
    </source>
</evidence>
<dbReference type="GO" id="GO:0008237">
    <property type="term" value="F:metallopeptidase activity"/>
    <property type="evidence" value="ECO:0007669"/>
    <property type="project" value="UniProtKB-KW"/>
</dbReference>
<evidence type="ECO:0000259" key="13">
    <source>
        <dbReference type="SMART" id="SM00034"/>
    </source>
</evidence>
<dbReference type="InterPro" id="IPR003593">
    <property type="entry name" value="AAA+_ATPase"/>
</dbReference>
<dbReference type="CDD" id="cd19501">
    <property type="entry name" value="RecA-like_FtsH"/>
    <property type="match status" value="1"/>
</dbReference>
<dbReference type="EMBL" id="CATQJL010000316">
    <property type="protein sequence ID" value="CAJ0605143.1"/>
    <property type="molecule type" value="Genomic_DNA"/>
</dbReference>
<name>A0AA36H6Y7_CYLNA</name>
<dbReference type="GO" id="GO:0016887">
    <property type="term" value="F:ATP hydrolysis activity"/>
    <property type="evidence" value="ECO:0007669"/>
    <property type="project" value="InterPro"/>
</dbReference>
<evidence type="ECO:0000256" key="2">
    <source>
        <dbReference type="ARBA" id="ARBA00010044"/>
    </source>
</evidence>
<keyword evidence="4" id="KW-0479">Metal-binding</keyword>
<dbReference type="Proteomes" id="UP001176961">
    <property type="component" value="Unassembled WGS sequence"/>
</dbReference>
<dbReference type="InterPro" id="IPR016186">
    <property type="entry name" value="C-type_lectin-like/link_sf"/>
</dbReference>
<keyword evidence="5 10" id="KW-0547">Nucleotide-binding</keyword>
<dbReference type="CDD" id="cd00037">
    <property type="entry name" value="CLECT"/>
    <property type="match status" value="1"/>
</dbReference>
<dbReference type="GO" id="GO:0005745">
    <property type="term" value="C:m-AAA complex"/>
    <property type="evidence" value="ECO:0007669"/>
    <property type="project" value="TreeGrafter"/>
</dbReference>
<dbReference type="FunFam" id="3.40.50.300:FF:000001">
    <property type="entry name" value="ATP-dependent zinc metalloprotease FtsH"/>
    <property type="match status" value="1"/>
</dbReference>
<reference evidence="15" key="1">
    <citation type="submission" date="2023-07" db="EMBL/GenBank/DDBJ databases">
        <authorList>
            <consortium name="CYATHOMIX"/>
        </authorList>
    </citation>
    <scope>NUCLEOTIDE SEQUENCE</scope>
    <source>
        <strain evidence="15">N/A</strain>
    </source>
</reference>
<evidence type="ECO:0000256" key="3">
    <source>
        <dbReference type="ARBA" id="ARBA00022670"/>
    </source>
</evidence>
<organism evidence="15 16">
    <name type="scientific">Cylicocyclus nassatus</name>
    <name type="common">Nematode worm</name>
    <dbReference type="NCBI Taxonomy" id="53992"/>
    <lineage>
        <taxon>Eukaryota</taxon>
        <taxon>Metazoa</taxon>
        <taxon>Ecdysozoa</taxon>
        <taxon>Nematoda</taxon>
        <taxon>Chromadorea</taxon>
        <taxon>Rhabditida</taxon>
        <taxon>Rhabditina</taxon>
        <taxon>Rhabditomorpha</taxon>
        <taxon>Strongyloidea</taxon>
        <taxon>Strongylidae</taxon>
        <taxon>Cylicocyclus</taxon>
    </lineage>
</organism>
<dbReference type="SUPFAM" id="SSF52540">
    <property type="entry name" value="P-loop containing nucleoside triphosphate hydrolases"/>
    <property type="match status" value="1"/>
</dbReference>
<evidence type="ECO:0000256" key="10">
    <source>
        <dbReference type="RuleBase" id="RU003651"/>
    </source>
</evidence>
<dbReference type="AlphaFoldDB" id="A0AA36H6Y7"/>
<feature type="domain" description="C-type lectin" evidence="13">
    <location>
        <begin position="437"/>
        <end position="563"/>
    </location>
</feature>
<dbReference type="InterPro" id="IPR050928">
    <property type="entry name" value="ATP-dep_Zn_Metalloprotease"/>
</dbReference>
<dbReference type="InterPro" id="IPR003959">
    <property type="entry name" value="ATPase_AAA_core"/>
</dbReference>